<keyword evidence="2 6" id="KW-0238">DNA-binding</keyword>
<dbReference type="OrthoDB" id="6400170at2"/>
<keyword evidence="1" id="KW-0805">Transcription regulation</keyword>
<dbReference type="InterPro" id="IPR000835">
    <property type="entry name" value="HTH_MarR-typ"/>
</dbReference>
<evidence type="ECO:0000256" key="2">
    <source>
        <dbReference type="ARBA" id="ARBA00023125"/>
    </source>
</evidence>
<accession>A0A1N6PHF3</accession>
<dbReference type="EMBL" id="JACHCA010000001">
    <property type="protein sequence ID" value="MBB6126101.1"/>
    <property type="molecule type" value="Genomic_DNA"/>
</dbReference>
<gene>
    <name evidence="6" type="ORF">HDF22_000202</name>
    <name evidence="5" type="ORF">HDF23_000309</name>
</gene>
<dbReference type="SMART" id="SM00347">
    <property type="entry name" value="HTH_MARR"/>
    <property type="match status" value="1"/>
</dbReference>
<evidence type="ECO:0000313" key="6">
    <source>
        <dbReference type="EMBL" id="MBB6126101.1"/>
    </source>
</evidence>
<evidence type="ECO:0000256" key="1">
    <source>
        <dbReference type="ARBA" id="ARBA00023015"/>
    </source>
</evidence>
<dbReference type="GO" id="GO:0003677">
    <property type="term" value="F:DNA binding"/>
    <property type="evidence" value="ECO:0007669"/>
    <property type="project" value="UniProtKB-KW"/>
</dbReference>
<organism evidence="6 8">
    <name type="scientific">Mucilaginibacter lappiensis</name>
    <dbReference type="NCBI Taxonomy" id="354630"/>
    <lineage>
        <taxon>Bacteria</taxon>
        <taxon>Pseudomonadati</taxon>
        <taxon>Bacteroidota</taxon>
        <taxon>Sphingobacteriia</taxon>
        <taxon>Sphingobacteriales</taxon>
        <taxon>Sphingobacteriaceae</taxon>
        <taxon>Mucilaginibacter</taxon>
    </lineage>
</organism>
<evidence type="ECO:0000313" key="7">
    <source>
        <dbReference type="Proteomes" id="UP000541583"/>
    </source>
</evidence>
<dbReference type="InterPro" id="IPR036388">
    <property type="entry name" value="WH-like_DNA-bd_sf"/>
</dbReference>
<evidence type="ECO:0000259" key="4">
    <source>
        <dbReference type="PROSITE" id="PS50995"/>
    </source>
</evidence>
<protein>
    <submittedName>
        <fullName evidence="6">DNA-binding MarR family transcriptional regulator</fullName>
    </submittedName>
</protein>
<name>A0A1N6PHF3_9SPHI</name>
<dbReference type="PANTHER" id="PTHR42756:SF1">
    <property type="entry name" value="TRANSCRIPTIONAL REPRESSOR OF EMRAB OPERON"/>
    <property type="match status" value="1"/>
</dbReference>
<dbReference type="PROSITE" id="PS50995">
    <property type="entry name" value="HTH_MARR_2"/>
    <property type="match status" value="1"/>
</dbReference>
<dbReference type="AlphaFoldDB" id="A0A1N6PHF3"/>
<evidence type="ECO:0000256" key="3">
    <source>
        <dbReference type="ARBA" id="ARBA00023163"/>
    </source>
</evidence>
<dbReference type="Proteomes" id="UP000548326">
    <property type="component" value="Unassembled WGS sequence"/>
</dbReference>
<dbReference type="RefSeq" id="WP_076370034.1">
    <property type="nucleotide sequence ID" value="NZ_FTMG01000001.1"/>
</dbReference>
<keyword evidence="7" id="KW-1185">Reference proteome</keyword>
<dbReference type="InterPro" id="IPR036390">
    <property type="entry name" value="WH_DNA-bd_sf"/>
</dbReference>
<sequence length="140" mass="15984">MESTNISGLFYQICKQRRNLLTKQLVSIGLYAGQDILLHYLSHGPEEGMMVLELTEKMAVQASTVSNMIRRMEASGLIHKQGDAQDRRALRIFITPKGKEILTEVASIWKKTREQTIKGLTEKEQKTLSYLLEKVKENMS</sequence>
<dbReference type="Pfam" id="PF01047">
    <property type="entry name" value="MarR"/>
    <property type="match status" value="1"/>
</dbReference>
<keyword evidence="3" id="KW-0804">Transcription</keyword>
<dbReference type="STRING" id="354630.SAMN05421821_101500"/>
<dbReference type="PANTHER" id="PTHR42756">
    <property type="entry name" value="TRANSCRIPTIONAL REGULATOR, MARR"/>
    <property type="match status" value="1"/>
</dbReference>
<evidence type="ECO:0000313" key="5">
    <source>
        <dbReference type="EMBL" id="MBB6107579.1"/>
    </source>
</evidence>
<reference evidence="7 8" key="1">
    <citation type="submission" date="2020-08" db="EMBL/GenBank/DDBJ databases">
        <title>Genomic Encyclopedia of Type Strains, Phase IV (KMG-V): Genome sequencing to study the core and pangenomes of soil and plant-associated prokaryotes.</title>
        <authorList>
            <person name="Whitman W."/>
        </authorList>
    </citation>
    <scope>NUCLEOTIDE SEQUENCE [LARGE SCALE GENOMIC DNA]</scope>
    <source>
        <strain evidence="5 7">ANJLi2</strain>
        <strain evidence="6 8">MP601</strain>
    </source>
</reference>
<dbReference type="Proteomes" id="UP000541583">
    <property type="component" value="Unassembled WGS sequence"/>
</dbReference>
<dbReference type="Gene3D" id="1.10.10.10">
    <property type="entry name" value="Winged helix-like DNA-binding domain superfamily/Winged helix DNA-binding domain"/>
    <property type="match status" value="1"/>
</dbReference>
<feature type="domain" description="HTH marR-type" evidence="4">
    <location>
        <begin position="3"/>
        <end position="137"/>
    </location>
</feature>
<dbReference type="PRINTS" id="PR00598">
    <property type="entry name" value="HTHMARR"/>
</dbReference>
<dbReference type="GO" id="GO:0003700">
    <property type="term" value="F:DNA-binding transcription factor activity"/>
    <property type="evidence" value="ECO:0007669"/>
    <property type="project" value="InterPro"/>
</dbReference>
<comment type="caution">
    <text evidence="6">The sequence shown here is derived from an EMBL/GenBank/DDBJ whole genome shotgun (WGS) entry which is preliminary data.</text>
</comment>
<dbReference type="SUPFAM" id="SSF46785">
    <property type="entry name" value="Winged helix' DNA-binding domain"/>
    <property type="match status" value="1"/>
</dbReference>
<evidence type="ECO:0000313" key="8">
    <source>
        <dbReference type="Proteomes" id="UP000548326"/>
    </source>
</evidence>
<proteinExistence type="predicted"/>
<dbReference type="InterPro" id="IPR023187">
    <property type="entry name" value="Tscrpt_reg_MarR-type_CS"/>
</dbReference>
<dbReference type="PROSITE" id="PS01117">
    <property type="entry name" value="HTH_MARR_1"/>
    <property type="match status" value="1"/>
</dbReference>
<dbReference type="EMBL" id="JACHCB010000001">
    <property type="protein sequence ID" value="MBB6107579.1"/>
    <property type="molecule type" value="Genomic_DNA"/>
</dbReference>